<proteinExistence type="predicted"/>
<keyword evidence="1" id="KW-1133">Transmembrane helix</keyword>
<organism evidence="3 5">
    <name type="scientific">Colwellia hornerae</name>
    <dbReference type="NCBI Taxonomy" id="89402"/>
    <lineage>
        <taxon>Bacteria</taxon>
        <taxon>Pseudomonadati</taxon>
        <taxon>Pseudomonadota</taxon>
        <taxon>Gammaproteobacteria</taxon>
        <taxon>Alteromonadales</taxon>
        <taxon>Colwelliaceae</taxon>
        <taxon>Colwellia</taxon>
    </lineage>
</organism>
<dbReference type="EMBL" id="VOLQ01000006">
    <property type="protein sequence ID" value="TWX70055.1"/>
    <property type="molecule type" value="Genomic_DNA"/>
</dbReference>
<evidence type="ECO:0000313" key="4">
    <source>
        <dbReference type="Proteomes" id="UP000321525"/>
    </source>
</evidence>
<sequence length="172" mass="19471">MDSIKWYKSPEMIVALSALLIGIVTAFTSIYSAYVDREYARASVWPKLEIFRSFNGNSSFSYGVSNNGTGPALIKYAKVKNGPTYIKTWKEIKAFENIRQSHISNRTLSPQNSITPVLYKGEDVKALVKADTLISIELCYCSIYEECWVIDRTNRPTAVDVCTVDDKQMFLQ</sequence>
<feature type="transmembrane region" description="Helical" evidence="1">
    <location>
        <begin position="12"/>
        <end position="34"/>
    </location>
</feature>
<evidence type="ECO:0000313" key="3">
    <source>
        <dbReference type="EMBL" id="TWX70055.1"/>
    </source>
</evidence>
<protein>
    <submittedName>
        <fullName evidence="3">Uncharacterized protein</fullName>
    </submittedName>
</protein>
<dbReference type="Proteomes" id="UP000321917">
    <property type="component" value="Unassembled WGS sequence"/>
</dbReference>
<keyword evidence="4" id="KW-1185">Reference proteome</keyword>
<evidence type="ECO:0000313" key="2">
    <source>
        <dbReference type="EMBL" id="TWX60300.1"/>
    </source>
</evidence>
<dbReference type="Proteomes" id="UP000321525">
    <property type="component" value="Unassembled WGS sequence"/>
</dbReference>
<dbReference type="OrthoDB" id="1492993at2"/>
<accession>A0A5C6QM52</accession>
<gene>
    <name evidence="2" type="ORF">ESZ26_07975</name>
    <name evidence="3" type="ORF">ESZ27_04665</name>
</gene>
<comment type="caution">
    <text evidence="3">The sequence shown here is derived from an EMBL/GenBank/DDBJ whole genome shotgun (WGS) entry which is preliminary data.</text>
</comment>
<keyword evidence="1" id="KW-0812">Transmembrane</keyword>
<evidence type="ECO:0000256" key="1">
    <source>
        <dbReference type="SAM" id="Phobius"/>
    </source>
</evidence>
<dbReference type="EMBL" id="VOLR01000009">
    <property type="protein sequence ID" value="TWX60300.1"/>
    <property type="molecule type" value="Genomic_DNA"/>
</dbReference>
<keyword evidence="1" id="KW-0472">Membrane</keyword>
<name>A0A5C6QM52_9GAMM</name>
<evidence type="ECO:0000313" key="5">
    <source>
        <dbReference type="Proteomes" id="UP000321917"/>
    </source>
</evidence>
<reference evidence="3 5" key="1">
    <citation type="submission" date="2019-07" db="EMBL/GenBank/DDBJ databases">
        <title>Genomes of sea-ice associated Colwellia species.</title>
        <authorList>
            <person name="Bowman J.P."/>
        </authorList>
    </citation>
    <scope>NUCLEOTIDE SEQUENCE [LARGE SCALE GENOMIC DNA]</scope>
    <source>
        <strain evidence="2 4">ACAM 607</strain>
        <strain evidence="3 5">IC036</strain>
    </source>
</reference>
<dbReference type="RefSeq" id="WP_146799217.1">
    <property type="nucleotide sequence ID" value="NZ_VOLP01000010.1"/>
</dbReference>
<dbReference type="AlphaFoldDB" id="A0A5C6QM52"/>